<evidence type="ECO:0000313" key="2">
    <source>
        <dbReference type="EMBL" id="UOF00198.1"/>
    </source>
</evidence>
<reference evidence="2" key="1">
    <citation type="submission" date="2022-03" db="EMBL/GenBank/DDBJ databases">
        <title>Genome Identification and Characterization of new species Bdellovibrio reynosense LBG001 sp. nov. from a Mexico soil sample.</title>
        <authorList>
            <person name="Camilli A."/>
            <person name="Ajao Y."/>
            <person name="Guo X."/>
        </authorList>
    </citation>
    <scope>NUCLEOTIDE SEQUENCE</scope>
    <source>
        <strain evidence="2">LBG001</strain>
    </source>
</reference>
<feature type="chain" id="PRO_5045817863" evidence="1">
    <location>
        <begin position="22"/>
        <end position="117"/>
    </location>
</feature>
<evidence type="ECO:0000313" key="3">
    <source>
        <dbReference type="Proteomes" id="UP000830116"/>
    </source>
</evidence>
<keyword evidence="3" id="KW-1185">Reference proteome</keyword>
<name>A0ABY4C5N6_9BACT</name>
<dbReference type="RefSeq" id="WP_243535928.1">
    <property type="nucleotide sequence ID" value="NZ_CP093442.1"/>
</dbReference>
<dbReference type="Proteomes" id="UP000830116">
    <property type="component" value="Chromosome"/>
</dbReference>
<sequence>MKYISALACAATLFLGSFASAALTKQHIIMLGAETVIANGDGQRVQSCSAIKDRKTLMACVADNTNVEGAAGELPNHAIIKGVVELSYFDDTGDCRMRIEIDATEERVTDFETWHCY</sequence>
<evidence type="ECO:0000256" key="1">
    <source>
        <dbReference type="SAM" id="SignalP"/>
    </source>
</evidence>
<accession>A0ABY4C5N6</accession>
<keyword evidence="1" id="KW-0732">Signal</keyword>
<dbReference type="EMBL" id="CP093442">
    <property type="protein sequence ID" value="UOF00198.1"/>
    <property type="molecule type" value="Genomic_DNA"/>
</dbReference>
<organism evidence="2 3">
    <name type="scientific">Bdellovibrio reynosensis</name>
    <dbReference type="NCBI Taxonomy" id="2835041"/>
    <lineage>
        <taxon>Bacteria</taxon>
        <taxon>Pseudomonadati</taxon>
        <taxon>Bdellovibrionota</taxon>
        <taxon>Bdellovibrionia</taxon>
        <taxon>Bdellovibrionales</taxon>
        <taxon>Pseudobdellovibrionaceae</taxon>
        <taxon>Bdellovibrio</taxon>
    </lineage>
</organism>
<protein>
    <submittedName>
        <fullName evidence="2">Uncharacterized protein</fullName>
    </submittedName>
</protein>
<gene>
    <name evidence="2" type="ORF">MNR06_10840</name>
</gene>
<feature type="signal peptide" evidence="1">
    <location>
        <begin position="1"/>
        <end position="21"/>
    </location>
</feature>
<proteinExistence type="predicted"/>